<dbReference type="RefSeq" id="WP_242708336.1">
    <property type="nucleotide sequence ID" value="NZ_JALDAX010000001.1"/>
</dbReference>
<keyword evidence="2" id="KW-0479">Metal-binding</keyword>
<comment type="caution">
    <text evidence="4">The sequence shown here is derived from an EMBL/GenBank/DDBJ whole genome shotgun (WGS) entry which is preliminary data.</text>
</comment>
<feature type="domain" description="Fumarylacetoacetase-like C-terminal" evidence="3">
    <location>
        <begin position="108"/>
        <end position="309"/>
    </location>
</feature>
<accession>A0ABS9XA34</accession>
<evidence type="ECO:0000259" key="3">
    <source>
        <dbReference type="Pfam" id="PF01557"/>
    </source>
</evidence>
<reference evidence="4" key="1">
    <citation type="submission" date="2022-03" db="EMBL/GenBank/DDBJ databases">
        <title>Streptomyces 7R015 and 7R016 isolated from Barleria lupulina in Thailand.</title>
        <authorList>
            <person name="Kanchanasin P."/>
            <person name="Phongsopitanun W."/>
            <person name="Tanasupawat S."/>
        </authorList>
    </citation>
    <scope>NUCLEOTIDE SEQUENCE</scope>
    <source>
        <strain evidence="4">7R016</strain>
    </source>
</reference>
<dbReference type="InterPro" id="IPR011234">
    <property type="entry name" value="Fumarylacetoacetase-like_C"/>
</dbReference>
<dbReference type="Gene3D" id="3.90.850.10">
    <property type="entry name" value="Fumarylacetoacetase-like, C-terminal domain"/>
    <property type="match status" value="1"/>
</dbReference>
<proteinExistence type="inferred from homology"/>
<dbReference type="InterPro" id="IPR051121">
    <property type="entry name" value="FAH"/>
</dbReference>
<sequence length="312" mass="33940">MKIASRRTPLGDRLCFADVIPHQLIDLQAAYVRRLESKGVHRDDALARSARALSGDLRTLLRAEPTLDTARRLHDWAVAHSDTGVLDEECLWDDRPRLLGSPVGTPTTVWCMLANYPRGPRASGEAPPRPRGMQGCLKAPSAIVGPHDDLRHPAISQSVDPEMELAVVIGRRCRFLDTGNAMTAVAGYLGFCDVGSRDVSDLDNGRMDRGKGFDSYGITGPWFVSADEVPDPHDLYIRQWVNGSVRQDGSTSDMYRSIPEQLTWLTAALTLSPGDLLSTGTPAGHGTVKPKDVVRGEVQGLGVIENTVVPDD</sequence>
<evidence type="ECO:0000256" key="1">
    <source>
        <dbReference type="ARBA" id="ARBA00010211"/>
    </source>
</evidence>
<gene>
    <name evidence="4" type="ORF">MQN93_04180</name>
</gene>
<dbReference type="GO" id="GO:0016787">
    <property type="term" value="F:hydrolase activity"/>
    <property type="evidence" value="ECO:0007669"/>
    <property type="project" value="UniProtKB-KW"/>
</dbReference>
<dbReference type="PANTHER" id="PTHR42796:SF4">
    <property type="entry name" value="FUMARYLACETOACETATE HYDROLASE DOMAIN-CONTAINING PROTEIN 2A"/>
    <property type="match status" value="1"/>
</dbReference>
<name>A0ABS9XA34_9ACTN</name>
<evidence type="ECO:0000313" key="4">
    <source>
        <dbReference type="EMBL" id="MCI3238918.1"/>
    </source>
</evidence>
<keyword evidence="4" id="KW-0378">Hydrolase</keyword>
<keyword evidence="5" id="KW-1185">Reference proteome</keyword>
<dbReference type="SUPFAM" id="SSF56529">
    <property type="entry name" value="FAH"/>
    <property type="match status" value="1"/>
</dbReference>
<dbReference type="InterPro" id="IPR036663">
    <property type="entry name" value="Fumarylacetoacetase_C_sf"/>
</dbReference>
<dbReference type="Proteomes" id="UP001165270">
    <property type="component" value="Unassembled WGS sequence"/>
</dbReference>
<comment type="similarity">
    <text evidence="1">Belongs to the FAH family.</text>
</comment>
<evidence type="ECO:0000256" key="2">
    <source>
        <dbReference type="ARBA" id="ARBA00022723"/>
    </source>
</evidence>
<evidence type="ECO:0000313" key="5">
    <source>
        <dbReference type="Proteomes" id="UP001165270"/>
    </source>
</evidence>
<dbReference type="EMBL" id="JALDAX010000001">
    <property type="protein sequence ID" value="MCI3238918.1"/>
    <property type="molecule type" value="Genomic_DNA"/>
</dbReference>
<dbReference type="Pfam" id="PF01557">
    <property type="entry name" value="FAA_hydrolase"/>
    <property type="match status" value="1"/>
</dbReference>
<organism evidence="4 5">
    <name type="scientific">Streptomyces spinosisporus</name>
    <dbReference type="NCBI Taxonomy" id="2927582"/>
    <lineage>
        <taxon>Bacteria</taxon>
        <taxon>Bacillati</taxon>
        <taxon>Actinomycetota</taxon>
        <taxon>Actinomycetes</taxon>
        <taxon>Kitasatosporales</taxon>
        <taxon>Streptomycetaceae</taxon>
        <taxon>Streptomyces</taxon>
    </lineage>
</organism>
<dbReference type="PANTHER" id="PTHR42796">
    <property type="entry name" value="FUMARYLACETOACETATE HYDROLASE DOMAIN-CONTAINING PROTEIN 2A-RELATED"/>
    <property type="match status" value="1"/>
</dbReference>
<protein>
    <submittedName>
        <fullName evidence="4">Fumarylacetoacetate hydrolase family protein</fullName>
    </submittedName>
</protein>